<proteinExistence type="predicted"/>
<dbReference type="Proteomes" id="UP000738431">
    <property type="component" value="Chromosome"/>
</dbReference>
<dbReference type="Pfam" id="PF09423">
    <property type="entry name" value="PhoD"/>
    <property type="match status" value="1"/>
</dbReference>
<organism evidence="3 4">
    <name type="scientific">Actomonas aquatica</name>
    <dbReference type="NCBI Taxonomy" id="2866162"/>
    <lineage>
        <taxon>Bacteria</taxon>
        <taxon>Pseudomonadati</taxon>
        <taxon>Verrucomicrobiota</taxon>
        <taxon>Opitutia</taxon>
        <taxon>Opitutales</taxon>
        <taxon>Opitutaceae</taxon>
        <taxon>Actomonas</taxon>
    </lineage>
</organism>
<feature type="chain" id="PRO_5046016838" evidence="1">
    <location>
        <begin position="25"/>
        <end position="440"/>
    </location>
</feature>
<protein>
    <submittedName>
        <fullName evidence="3">Alkaline phosphatase D family protein</fullName>
    </submittedName>
</protein>
<dbReference type="Gene3D" id="3.60.21.70">
    <property type="entry name" value="PhoD-like phosphatase"/>
    <property type="match status" value="1"/>
</dbReference>
<dbReference type="SUPFAM" id="SSF56300">
    <property type="entry name" value="Metallo-dependent phosphatases"/>
    <property type="match status" value="1"/>
</dbReference>
<gene>
    <name evidence="3" type="ORF">K1X11_018860</name>
</gene>
<feature type="domain" description="PhoD-like phosphatase metallophosphatase" evidence="2">
    <location>
        <begin position="215"/>
        <end position="358"/>
    </location>
</feature>
<evidence type="ECO:0000313" key="4">
    <source>
        <dbReference type="Proteomes" id="UP000738431"/>
    </source>
</evidence>
<reference evidence="3 4" key="2">
    <citation type="submission" date="2023-12" db="EMBL/GenBank/DDBJ databases">
        <title>Description of an unclassified Opitutus bacterium of Verrucomicrobiota.</title>
        <authorList>
            <person name="Zhang D.-F."/>
        </authorList>
    </citation>
    <scope>NUCLEOTIDE SEQUENCE [LARGE SCALE GENOMIC DNA]</scope>
    <source>
        <strain evidence="3 4">WL0086</strain>
    </source>
</reference>
<dbReference type="InterPro" id="IPR018946">
    <property type="entry name" value="PhoD-like_MPP"/>
</dbReference>
<evidence type="ECO:0000313" key="3">
    <source>
        <dbReference type="EMBL" id="WRQ86878.1"/>
    </source>
</evidence>
<keyword evidence="4" id="KW-1185">Reference proteome</keyword>
<accession>A0ABZ1C573</accession>
<sequence>MRRRMLPLLAFVGLCLLSATPSFAQLVARGPWSGAITPYSAEVNLVLFESRLTSLEISKVRDFTRFTSVPEQPRRPQDIPLLTRYKLYNLEPDTLYYYRVRAGNQREYERIGELRTFPLEGQPTSFRFAVAGGSEADSEAGGLAEIGYQKPLFFVQLGNLHNATPQADDPAHFTKAYLASLDSFARAELVRRVPLVYTWDRFDYGERGATSGRSAQNAFRQLTPHHPFPADSSALFGDTPLNERPVAQAFSIGRVRVLVLDTRSARESTGDPATRTMLGLWQNDWLRRELAAAQQTHALTLVLSSVPWHADAANAEDPAVESWANFPAEKAALKDWLIANAIDRVIWVSANAGALAAQSGGSTPFVLPEFQVGDIDLRPTSPTSGDWTQGPIEPDPTEEFFGLIDIADERLSITATFIGMNQHSREKLRTAVTFRVPSLP</sequence>
<evidence type="ECO:0000259" key="2">
    <source>
        <dbReference type="Pfam" id="PF09423"/>
    </source>
</evidence>
<name>A0ABZ1C573_9BACT</name>
<dbReference type="InterPro" id="IPR038607">
    <property type="entry name" value="PhoD-like_sf"/>
</dbReference>
<keyword evidence="1" id="KW-0732">Signal</keyword>
<dbReference type="PANTHER" id="PTHR33987">
    <property type="entry name" value="CALCINEURIN-LIKE METALLO-PHOSPHOESTERASE SUPERFAMILY PROTEIN"/>
    <property type="match status" value="1"/>
</dbReference>
<dbReference type="PANTHER" id="PTHR33987:SF1">
    <property type="entry name" value="CALCINEURIN-LIKE METALLO-PHOSPHOESTERASE SUPERFAMILY PROTEIN"/>
    <property type="match status" value="1"/>
</dbReference>
<evidence type="ECO:0000256" key="1">
    <source>
        <dbReference type="SAM" id="SignalP"/>
    </source>
</evidence>
<dbReference type="RefSeq" id="WP_221030713.1">
    <property type="nucleotide sequence ID" value="NZ_CP139781.1"/>
</dbReference>
<dbReference type="EMBL" id="CP139781">
    <property type="protein sequence ID" value="WRQ86878.1"/>
    <property type="molecule type" value="Genomic_DNA"/>
</dbReference>
<dbReference type="InterPro" id="IPR029052">
    <property type="entry name" value="Metallo-depent_PP-like"/>
</dbReference>
<feature type="signal peptide" evidence="1">
    <location>
        <begin position="1"/>
        <end position="24"/>
    </location>
</feature>
<reference evidence="3 4" key="1">
    <citation type="submission" date="2021-08" db="EMBL/GenBank/DDBJ databases">
        <authorList>
            <person name="Zhang D."/>
            <person name="Zhang A."/>
            <person name="Wang L."/>
        </authorList>
    </citation>
    <scope>NUCLEOTIDE SEQUENCE [LARGE SCALE GENOMIC DNA]</scope>
    <source>
        <strain evidence="3 4">WL0086</strain>
    </source>
</reference>